<dbReference type="STRING" id="13706.A0A1X2H6W2"/>
<gene>
    <name evidence="2" type="ORF">BCR43DRAFT_495926</name>
</gene>
<protein>
    <submittedName>
        <fullName evidence="2">Coth protein-domain-containing protein</fullName>
    </submittedName>
</protein>
<keyword evidence="3" id="KW-1185">Reference proteome</keyword>
<dbReference type="AlphaFoldDB" id="A0A1X2H6W2"/>
<evidence type="ECO:0000256" key="1">
    <source>
        <dbReference type="SAM" id="SignalP"/>
    </source>
</evidence>
<feature type="signal peptide" evidence="1">
    <location>
        <begin position="1"/>
        <end position="16"/>
    </location>
</feature>
<proteinExistence type="predicted"/>
<sequence>MVRLFLLWSTLGAALAASIGDDQQFIQYHVVANPQADGKLGVTVDQDIYPLEADPNVPLLYSGRAPGGKEYRYVTLGAADEILDTETFDRPAMYEAKDTYNEVYGRPWNKIFLPELPQLYDFDSRNKAPLIGSSNQTVKDPAKNDLFEDGTIATIHITADEEDIQAMHANKMDKKAARMDGKLTFISYKDIRQIDNVEIKVGGHSSREWAKVPYKINIPDTDENGLYRRWELKLRSESTDPTMMREKIYNDLLKATGVQAARGVYVRLYFNDTPVGLYYLVDDPGAATYVQETMKPENGTSAEGTLIQGDAGKGLYAANFAFRGENEADYDDKVYKVEVDTTQPGEPSAMERLIQFNKFIADYDPDAYPNASDPSALAVWEKEIDIFRYLKQLAVEWIGGNWDAVQYSGNNFALYYHPAMQRYVMLPMDFDYTFGNGLEEDQRGLLTGHWRDFTQNRKVHSFIFEKLKRTPSMVALYESIQKQINDHVSNPDVLLPRVDGLTYMLQRDIVWDQSLERFTVGAQRVWSADNYLQVLEEGSGEADERIGLKEWIRGKYEAIKDMDNIEPVPVDEELMREEEMEALEQQGQAGLLQDDD</sequence>
<name>A0A1X2H6W2_SYNRA</name>
<evidence type="ECO:0000313" key="3">
    <source>
        <dbReference type="Proteomes" id="UP000242180"/>
    </source>
</evidence>
<evidence type="ECO:0000313" key="2">
    <source>
        <dbReference type="EMBL" id="ORY94137.1"/>
    </source>
</evidence>
<dbReference type="InterPro" id="IPR014867">
    <property type="entry name" value="Spore_coat_CotH_CotH2/3/7"/>
</dbReference>
<dbReference type="Pfam" id="PF08757">
    <property type="entry name" value="CotH"/>
    <property type="match status" value="1"/>
</dbReference>
<dbReference type="EMBL" id="MCGN01000008">
    <property type="protein sequence ID" value="ORY94137.1"/>
    <property type="molecule type" value="Genomic_DNA"/>
</dbReference>
<accession>A0A1X2H6W2</accession>
<reference evidence="2 3" key="1">
    <citation type="submission" date="2016-07" db="EMBL/GenBank/DDBJ databases">
        <title>Pervasive Adenine N6-methylation of Active Genes in Fungi.</title>
        <authorList>
            <consortium name="DOE Joint Genome Institute"/>
            <person name="Mondo S.J."/>
            <person name="Dannebaum R.O."/>
            <person name="Kuo R.C."/>
            <person name="Labutti K."/>
            <person name="Haridas S."/>
            <person name="Kuo A."/>
            <person name="Salamov A."/>
            <person name="Ahrendt S.R."/>
            <person name="Lipzen A."/>
            <person name="Sullivan W."/>
            <person name="Andreopoulos W.B."/>
            <person name="Clum A."/>
            <person name="Lindquist E."/>
            <person name="Daum C."/>
            <person name="Ramamoorthy G.K."/>
            <person name="Gryganskyi A."/>
            <person name="Culley D."/>
            <person name="Magnuson J.K."/>
            <person name="James T.Y."/>
            <person name="O'Malley M.A."/>
            <person name="Stajich J.E."/>
            <person name="Spatafora J.W."/>
            <person name="Visel A."/>
            <person name="Grigoriev I.V."/>
        </authorList>
    </citation>
    <scope>NUCLEOTIDE SEQUENCE [LARGE SCALE GENOMIC DNA]</scope>
    <source>
        <strain evidence="2 3">NRRL 2496</strain>
    </source>
</reference>
<dbReference type="PANTHER" id="PTHR40050">
    <property type="entry name" value="INNER SPORE COAT PROTEIN H"/>
    <property type="match status" value="1"/>
</dbReference>
<comment type="caution">
    <text evidence="2">The sequence shown here is derived from an EMBL/GenBank/DDBJ whole genome shotgun (WGS) entry which is preliminary data.</text>
</comment>
<keyword evidence="1" id="KW-0732">Signal</keyword>
<dbReference type="InParanoid" id="A0A1X2H6W2"/>
<dbReference type="OrthoDB" id="10267127at2759"/>
<dbReference type="Proteomes" id="UP000242180">
    <property type="component" value="Unassembled WGS sequence"/>
</dbReference>
<dbReference type="OMA" id="WAKVPYK"/>
<dbReference type="PANTHER" id="PTHR40050:SF1">
    <property type="entry name" value="INNER SPORE COAT PROTEIN H"/>
    <property type="match status" value="1"/>
</dbReference>
<feature type="chain" id="PRO_5012530049" evidence="1">
    <location>
        <begin position="17"/>
        <end position="596"/>
    </location>
</feature>
<organism evidence="2 3">
    <name type="scientific">Syncephalastrum racemosum</name>
    <name type="common">Filamentous fungus</name>
    <dbReference type="NCBI Taxonomy" id="13706"/>
    <lineage>
        <taxon>Eukaryota</taxon>
        <taxon>Fungi</taxon>
        <taxon>Fungi incertae sedis</taxon>
        <taxon>Mucoromycota</taxon>
        <taxon>Mucoromycotina</taxon>
        <taxon>Mucoromycetes</taxon>
        <taxon>Mucorales</taxon>
        <taxon>Syncephalastraceae</taxon>
        <taxon>Syncephalastrum</taxon>
    </lineage>
</organism>